<reference evidence="1 2" key="1">
    <citation type="submission" date="2023-03" db="EMBL/GenBank/DDBJ databases">
        <title>Bacillus Genome Sequencing.</title>
        <authorList>
            <person name="Dunlap C."/>
        </authorList>
    </citation>
    <scope>NUCLEOTIDE SEQUENCE [LARGE SCALE GENOMIC DNA]</scope>
    <source>
        <strain evidence="1 2">BD-525</strain>
    </source>
</reference>
<proteinExistence type="predicted"/>
<accession>A0ABU6GN52</accession>
<evidence type="ECO:0000313" key="2">
    <source>
        <dbReference type="Proteomes" id="UP001344632"/>
    </source>
</evidence>
<protein>
    <recommendedName>
        <fullName evidence="3">Acetyl-CoA acetyltransferase</fullName>
    </recommendedName>
</protein>
<dbReference type="RefSeq" id="WP_326088887.1">
    <property type="nucleotide sequence ID" value="NZ_JARLKZ010000008.1"/>
</dbReference>
<dbReference type="Proteomes" id="UP001344632">
    <property type="component" value="Unassembled WGS sequence"/>
</dbReference>
<keyword evidence="2" id="KW-1185">Reference proteome</keyword>
<sequence>MSLQYPGYQQQTLYQAEPTMHHTLTSVRDHFSHMCKKHANQHVRVETLDGDVFEGTIVNCNKGILYIQMQMPQPNGQRSFGRPPVFNNVILPLVLYELLVITLLA</sequence>
<dbReference type="EMBL" id="JARLKZ010000008">
    <property type="protein sequence ID" value="MEC0241171.1"/>
    <property type="molecule type" value="Genomic_DNA"/>
</dbReference>
<name>A0ABU6GN52_9BACL</name>
<evidence type="ECO:0008006" key="3">
    <source>
        <dbReference type="Google" id="ProtNLM"/>
    </source>
</evidence>
<evidence type="ECO:0000313" key="1">
    <source>
        <dbReference type="EMBL" id="MEC0241171.1"/>
    </source>
</evidence>
<organism evidence="1 2">
    <name type="scientific">Paenibacillus dokdonensis</name>
    <dbReference type="NCBI Taxonomy" id="2567944"/>
    <lineage>
        <taxon>Bacteria</taxon>
        <taxon>Bacillati</taxon>
        <taxon>Bacillota</taxon>
        <taxon>Bacilli</taxon>
        <taxon>Bacillales</taxon>
        <taxon>Paenibacillaceae</taxon>
        <taxon>Paenibacillus</taxon>
    </lineage>
</organism>
<gene>
    <name evidence="1" type="ORF">P4H66_15065</name>
</gene>
<comment type="caution">
    <text evidence="1">The sequence shown here is derived from an EMBL/GenBank/DDBJ whole genome shotgun (WGS) entry which is preliminary data.</text>
</comment>